<dbReference type="Pfam" id="PF07875">
    <property type="entry name" value="Coat_F"/>
    <property type="match status" value="1"/>
</dbReference>
<proteinExistence type="inferred from homology"/>
<reference evidence="5" key="1">
    <citation type="submission" date="2016-04" db="EMBL/GenBank/DDBJ databases">
        <authorList>
            <person name="Evans L.H."/>
            <person name="Alamgir A."/>
            <person name="Owens N."/>
            <person name="Weber N.D."/>
            <person name="Virtaneva K."/>
            <person name="Barbian K."/>
            <person name="Babar A."/>
            <person name="Rosenke K."/>
        </authorList>
    </citation>
    <scope>NUCLEOTIDE SEQUENCE [LARGE SCALE GENOMIC DNA]</scope>
    <source>
        <strain evidence="5">G2</strain>
    </source>
</reference>
<dbReference type="PANTHER" id="PTHR39183:SF1">
    <property type="entry name" value="SPORE COAT PROTEIN F-LIKE PROTEIN YHCQ"/>
    <property type="match status" value="1"/>
</dbReference>
<evidence type="ECO:0000313" key="6">
    <source>
        <dbReference type="Proteomes" id="UP000194267"/>
    </source>
</evidence>
<dbReference type="PANTHER" id="PTHR39183">
    <property type="entry name" value="SPORE COAT PROTEIN F-LIKE PROTEIN YHCQ"/>
    <property type="match status" value="1"/>
</dbReference>
<reference evidence="6" key="2">
    <citation type="submission" date="2016-04" db="EMBL/GenBank/DDBJ databases">
        <authorList>
            <person name="Antunes L.P."/>
            <person name="Martins L.F."/>
            <person name="Pereira R.V."/>
            <person name="Thomas A.M."/>
            <person name="Barbosa D."/>
            <person name="Nascimento L."/>
            <person name="Silva G.M."/>
            <person name="Condomitti G.W."/>
            <person name="Digiampietri L.A."/>
            <person name="Lombardi K.C."/>
            <person name="Ramos P.L."/>
            <person name="Quaggio R.B."/>
            <person name="Oliveira J.C."/>
            <person name="Pascon R.C."/>
            <person name="Cruz J.B."/>
            <person name="Silva A.M."/>
            <person name="Setubal J.C."/>
        </authorList>
    </citation>
    <scope>NUCLEOTIDE SEQUENCE [LARGE SCALE GENOMIC DNA]</scope>
</reference>
<dbReference type="InterPro" id="IPR012851">
    <property type="entry name" value="Spore_coat_CotF-like"/>
</dbReference>
<sequence length="99" mass="10786">MSSVISAIGEAMGMKPDDRVIAEGLLTAAKLKATAYCAAVLETTNPDLRRLLTTHLTDALAEHERCTRLAIERGWYRAHASPEDLVSQSLQDARHVLDG</sequence>
<reference evidence="4" key="3">
    <citation type="submission" date="2017-11" db="EMBL/GenBank/DDBJ databases">
        <title>Three new genomes from thermophilic consortium.</title>
        <authorList>
            <person name="Quaggio R."/>
            <person name="Amgarten D."/>
            <person name="Setubal J.C."/>
        </authorList>
    </citation>
    <scope>NUCLEOTIDE SEQUENCE</scope>
    <source>
        <strain evidence="4">ZCTH01-B2</strain>
    </source>
</reference>
<evidence type="ECO:0000313" key="5">
    <source>
        <dbReference type="EMBL" id="OTA41875.1"/>
    </source>
</evidence>
<dbReference type="InterPro" id="IPR012347">
    <property type="entry name" value="Ferritin-like"/>
</dbReference>
<evidence type="ECO:0000313" key="4">
    <source>
        <dbReference type="EMBL" id="MBY6275597.1"/>
    </source>
</evidence>
<protein>
    <submittedName>
        <fullName evidence="4">Spore coat protein</fullName>
    </submittedName>
</protein>
<name>A0A1Y2T9L3_SYMTR</name>
<dbReference type="Proteomes" id="UP000194267">
    <property type="component" value="Unassembled WGS sequence"/>
</dbReference>
<comment type="subcellular location">
    <subcellularLocation>
        <location evidence="2">Spore coat</location>
    </subcellularLocation>
</comment>
<dbReference type="RefSeq" id="WP_011196146.1">
    <property type="nucleotide sequence ID" value="NZ_PIUK01000031.1"/>
</dbReference>
<keyword evidence="4" id="KW-0946">Virion</keyword>
<dbReference type="Gene3D" id="1.20.1260.10">
    <property type="match status" value="1"/>
</dbReference>
<evidence type="ECO:0000256" key="2">
    <source>
        <dbReference type="ARBA" id="ARBA00024325"/>
    </source>
</evidence>
<keyword evidence="4" id="KW-0167">Capsid protein</keyword>
<dbReference type="EMBL" id="LWLV01000172">
    <property type="protein sequence ID" value="OTA41875.1"/>
    <property type="molecule type" value="Genomic_DNA"/>
</dbReference>
<dbReference type="AlphaFoldDB" id="A0A1Y2T9L3"/>
<gene>
    <name evidence="5" type="ORF">A6D92_03145</name>
    <name evidence="4" type="ORF">CWE10_05145</name>
</gene>
<dbReference type="GO" id="GO:0030435">
    <property type="term" value="P:sporulation resulting in formation of a cellular spore"/>
    <property type="evidence" value="ECO:0007669"/>
    <property type="project" value="UniProtKB-KW"/>
</dbReference>
<accession>A0A1Y2T9L3</accession>
<comment type="caution">
    <text evidence="5">The sequence shown here is derived from an EMBL/GenBank/DDBJ whole genome shotgun (WGS) entry which is preliminary data.</text>
</comment>
<evidence type="ECO:0000256" key="1">
    <source>
        <dbReference type="ARBA" id="ARBA00022969"/>
    </source>
</evidence>
<evidence type="ECO:0000256" key="3">
    <source>
        <dbReference type="ARBA" id="ARBA00024344"/>
    </source>
</evidence>
<organism evidence="5 6">
    <name type="scientific">Symbiobacterium thermophilum</name>
    <dbReference type="NCBI Taxonomy" id="2734"/>
    <lineage>
        <taxon>Bacteria</taxon>
        <taxon>Bacillati</taxon>
        <taxon>Bacillota</taxon>
        <taxon>Clostridia</taxon>
        <taxon>Eubacteriales</taxon>
        <taxon>Symbiobacteriaceae</taxon>
        <taxon>Symbiobacterium</taxon>
    </lineage>
</organism>
<comment type="similarity">
    <text evidence="3">Belongs to the CotF family.</text>
</comment>
<dbReference type="Proteomes" id="UP000732377">
    <property type="component" value="Unassembled WGS sequence"/>
</dbReference>
<keyword evidence="1" id="KW-0749">Sporulation</keyword>
<dbReference type="EMBL" id="PIUK01000031">
    <property type="protein sequence ID" value="MBY6275597.1"/>
    <property type="molecule type" value="Genomic_DNA"/>
</dbReference>